<dbReference type="InterPro" id="IPR012338">
    <property type="entry name" value="Beta-lactam/transpept-like"/>
</dbReference>
<evidence type="ECO:0000313" key="20">
    <source>
        <dbReference type="EMBL" id="SPZ03834.1"/>
    </source>
</evidence>
<dbReference type="PANTHER" id="PTHR30627">
    <property type="entry name" value="PEPTIDOGLYCAN D,D-TRANSPEPTIDASE"/>
    <property type="match status" value="1"/>
</dbReference>
<dbReference type="SUPFAM" id="SSF56519">
    <property type="entry name" value="Penicillin binding protein dimerisation domain"/>
    <property type="match status" value="1"/>
</dbReference>
<dbReference type="Proteomes" id="UP000250443">
    <property type="component" value="Unassembled WGS sequence"/>
</dbReference>
<keyword evidence="2 16" id="KW-1003">Cell membrane</keyword>
<evidence type="ECO:0000256" key="4">
    <source>
        <dbReference type="ARBA" id="ARBA00022618"/>
    </source>
</evidence>
<accession>A0A2X2C932</accession>
<dbReference type="GO" id="GO:0005886">
    <property type="term" value="C:plasma membrane"/>
    <property type="evidence" value="ECO:0007669"/>
    <property type="project" value="UniProtKB-SubCell"/>
</dbReference>
<comment type="catalytic activity">
    <reaction evidence="16">
        <text>Preferential cleavage: (Ac)2-L-Lys-D-Ala-|-D-Ala. Also transpeptidation of peptidyl-alanyl moieties that are N-acyl substituents of D-alanine.</text>
        <dbReference type="EC" id="3.4.16.4"/>
    </reaction>
</comment>
<evidence type="ECO:0000313" key="21">
    <source>
        <dbReference type="Proteomes" id="UP000250443"/>
    </source>
</evidence>
<evidence type="ECO:0000256" key="8">
    <source>
        <dbReference type="ARBA" id="ARBA00022801"/>
    </source>
</evidence>
<dbReference type="Gene3D" id="3.30.450.330">
    <property type="match status" value="1"/>
</dbReference>
<keyword evidence="11 16" id="KW-1133">Transmembrane helix</keyword>
<protein>
    <recommendedName>
        <fullName evidence="16">Peptidoglycan D,D-transpeptidase FtsI</fullName>
        <ecNumber evidence="16">3.4.16.4</ecNumber>
    </recommendedName>
    <alternativeName>
        <fullName evidence="16">Penicillin-binding protein 3</fullName>
        <shortName evidence="16">PBP-3</shortName>
    </alternativeName>
</protein>
<comment type="function">
    <text evidence="16">Catalyzes cross-linking of the peptidoglycan cell wall at the division septum.</text>
</comment>
<evidence type="ECO:0000256" key="15">
    <source>
        <dbReference type="ARBA" id="ARBA00023316"/>
    </source>
</evidence>
<organism evidence="20 21">
    <name type="scientific">Pseudomonas luteola</name>
    <dbReference type="NCBI Taxonomy" id="47886"/>
    <lineage>
        <taxon>Bacteria</taxon>
        <taxon>Pseudomonadati</taxon>
        <taxon>Pseudomonadota</taxon>
        <taxon>Gammaproteobacteria</taxon>
        <taxon>Pseudomonadales</taxon>
        <taxon>Pseudomonadaceae</taxon>
        <taxon>Pseudomonas</taxon>
    </lineage>
</organism>
<feature type="transmembrane region" description="Helical" evidence="16">
    <location>
        <begin position="12"/>
        <end position="32"/>
    </location>
</feature>
<reference evidence="20 21" key="1">
    <citation type="submission" date="2018-06" db="EMBL/GenBank/DDBJ databases">
        <authorList>
            <consortium name="Pathogen Informatics"/>
            <person name="Doyle S."/>
        </authorList>
    </citation>
    <scope>NUCLEOTIDE SEQUENCE [LARGE SCALE GENOMIC DNA]</scope>
    <source>
        <strain evidence="20 21">NCTC11842</strain>
    </source>
</reference>
<dbReference type="EMBL" id="UAUF01000009">
    <property type="protein sequence ID" value="SPZ03834.1"/>
    <property type="molecule type" value="Genomic_DNA"/>
</dbReference>
<keyword evidence="15 16" id="KW-0961">Cell wall biogenesis/degradation</keyword>
<dbReference type="HAMAP" id="MF_02080">
    <property type="entry name" value="FtsI_transpept"/>
    <property type="match status" value="1"/>
</dbReference>
<evidence type="ECO:0000256" key="5">
    <source>
        <dbReference type="ARBA" id="ARBA00022645"/>
    </source>
</evidence>
<evidence type="ECO:0000256" key="17">
    <source>
        <dbReference type="SAM" id="MobiDB-lite"/>
    </source>
</evidence>
<feature type="compositionally biased region" description="Polar residues" evidence="17">
    <location>
        <begin position="569"/>
        <end position="582"/>
    </location>
</feature>
<keyword evidence="20" id="KW-0328">Glycosyltransferase</keyword>
<dbReference type="GeneID" id="300266545"/>
<dbReference type="PANTHER" id="PTHR30627:SF1">
    <property type="entry name" value="PEPTIDOGLYCAN D,D-TRANSPEPTIDASE FTSI"/>
    <property type="match status" value="1"/>
</dbReference>
<keyword evidence="12 16" id="KW-0472">Membrane</keyword>
<name>A0A2X2C932_PSELU</name>
<keyword evidence="5 16" id="KW-0121">Carboxypeptidase</keyword>
<keyword evidence="10 16" id="KW-0573">Peptidoglycan synthesis</keyword>
<keyword evidence="4 16" id="KW-0132">Cell division</keyword>
<dbReference type="EC" id="3.4.16.4" evidence="16"/>
<evidence type="ECO:0000256" key="9">
    <source>
        <dbReference type="ARBA" id="ARBA00022960"/>
    </source>
</evidence>
<comment type="similarity">
    <text evidence="16">Belongs to the transpeptidase family. FtsI subfamily.</text>
</comment>
<feature type="domain" description="Penicillin-binding protein transpeptidase" evidence="18">
    <location>
        <begin position="249"/>
        <end position="548"/>
    </location>
</feature>
<evidence type="ECO:0000256" key="1">
    <source>
        <dbReference type="ARBA" id="ARBA00004370"/>
    </source>
</evidence>
<keyword evidence="3 16" id="KW-0997">Cell inner membrane</keyword>
<dbReference type="SUPFAM" id="SSF56601">
    <property type="entry name" value="beta-lactamase/transpeptidase-like"/>
    <property type="match status" value="1"/>
</dbReference>
<dbReference type="GO" id="GO:0009252">
    <property type="term" value="P:peptidoglycan biosynthetic process"/>
    <property type="evidence" value="ECO:0007669"/>
    <property type="project" value="UniProtKB-UniRule"/>
</dbReference>
<keyword evidence="14 16" id="KW-0131">Cell cycle</keyword>
<dbReference type="RefSeq" id="WP_010795322.1">
    <property type="nucleotide sequence ID" value="NZ_CP044086.1"/>
</dbReference>
<keyword evidence="8 16" id="KW-0378">Hydrolase</keyword>
<dbReference type="Gene3D" id="3.40.710.10">
    <property type="entry name" value="DD-peptidase/beta-lactamase superfamily"/>
    <property type="match status" value="1"/>
</dbReference>
<dbReference type="InterPro" id="IPR001460">
    <property type="entry name" value="PCN-bd_Tpept"/>
</dbReference>
<dbReference type="Gene3D" id="3.90.1310.10">
    <property type="entry name" value="Penicillin-binding protein 2a (Domain 2)"/>
    <property type="match status" value="1"/>
</dbReference>
<dbReference type="InterPro" id="IPR050515">
    <property type="entry name" value="Beta-lactam/transpept"/>
</dbReference>
<evidence type="ECO:0000256" key="14">
    <source>
        <dbReference type="ARBA" id="ARBA00023306"/>
    </source>
</evidence>
<feature type="domain" description="Penicillin-binding protein dimerisation" evidence="19">
    <location>
        <begin position="56"/>
        <end position="208"/>
    </location>
</feature>
<evidence type="ECO:0000256" key="11">
    <source>
        <dbReference type="ARBA" id="ARBA00022989"/>
    </source>
</evidence>
<feature type="active site" description="Acyl-ester intermediate" evidence="16">
    <location>
        <position position="296"/>
    </location>
</feature>
<sequence length="582" mass="62998">MMKLGGIQHPWRFRLVVIGLAGMVAAIGWRVVDLHVIDRAFLKGQGDARSVRTIPIAAHRGLITDRNGEPLAVSTPVSTIWINPKELAGAKEKWSILAESVGQPYGDLAKRLEQNSNREFLYLVRGITPEQGEAVMATVKQHKIPGVYDIEEFRRFYPAGEVAAHVVGFTDIDDRGREGVELAFNDWLAGVPGKRQVLKDRRGRVIKDVQVAKNAKPGNSIALSIDLRLQYLANRELRNALAQFGAVSGSLTMVDVKTGEILAMVNQPTYNPNNRRNLNPASMRNRAMIDVFEPGSTMKPLSMSAALESGRWKPSDTVNVYPGYLQIGRYTIKDVARSQGPLDLTGILIKSSNVGMSKIAFDIGGETIYNTMRQFGLGQDTGLGFPGERVGNLPNYRKWHPAETATLSYGYGLSITAIQLAHAYATLANDGSFIPLSLTRVERSPQGSQVVPQQVAKTLQGMLQQVVEAPTGVFRAQVPGYHVAGKSGTARKAAVGAKGYTQNSYRSLFAGFGPTSNPRIAMVVVIDEPSKGGYYGGVVSAPVFSRVMAGALRLMNVSPDNVAPLPEQEQASATEVSSGGRG</sequence>
<dbReference type="GO" id="GO:0043093">
    <property type="term" value="P:FtsZ-dependent cytokinesis"/>
    <property type="evidence" value="ECO:0007669"/>
    <property type="project" value="UniProtKB-UniRule"/>
</dbReference>
<keyword evidence="7 16" id="KW-0812">Transmembrane</keyword>
<dbReference type="Pfam" id="PF03717">
    <property type="entry name" value="PBP_dimer"/>
    <property type="match status" value="1"/>
</dbReference>
<evidence type="ECO:0000259" key="19">
    <source>
        <dbReference type="Pfam" id="PF03717"/>
    </source>
</evidence>
<dbReference type="AlphaFoldDB" id="A0A2X2C932"/>
<evidence type="ECO:0000256" key="2">
    <source>
        <dbReference type="ARBA" id="ARBA00022475"/>
    </source>
</evidence>
<evidence type="ECO:0000256" key="13">
    <source>
        <dbReference type="ARBA" id="ARBA00023210"/>
    </source>
</evidence>
<gene>
    <name evidence="20" type="primary">ftsI_1</name>
    <name evidence="16" type="synonym">ftsI</name>
    <name evidence="20" type="ORF">NCTC11842_01174</name>
</gene>
<keyword evidence="13 16" id="KW-0717">Septation</keyword>
<keyword evidence="20" id="KW-0808">Transferase</keyword>
<evidence type="ECO:0000256" key="16">
    <source>
        <dbReference type="HAMAP-Rule" id="MF_02080"/>
    </source>
</evidence>
<keyword evidence="6 16" id="KW-0645">Protease</keyword>
<keyword evidence="9 16" id="KW-0133">Cell shape</keyword>
<proteinExistence type="inferred from homology"/>
<feature type="region of interest" description="Disordered" evidence="17">
    <location>
        <begin position="560"/>
        <end position="582"/>
    </location>
</feature>
<evidence type="ECO:0000256" key="3">
    <source>
        <dbReference type="ARBA" id="ARBA00022519"/>
    </source>
</evidence>
<dbReference type="InterPro" id="IPR037532">
    <property type="entry name" value="FtsI_transpept"/>
</dbReference>
<evidence type="ECO:0000256" key="7">
    <source>
        <dbReference type="ARBA" id="ARBA00022692"/>
    </source>
</evidence>
<dbReference type="UniPathway" id="UPA00219"/>
<evidence type="ECO:0000256" key="6">
    <source>
        <dbReference type="ARBA" id="ARBA00022670"/>
    </source>
</evidence>
<dbReference type="Pfam" id="PF00905">
    <property type="entry name" value="Transpeptidase"/>
    <property type="match status" value="1"/>
</dbReference>
<dbReference type="GO" id="GO:0006508">
    <property type="term" value="P:proteolysis"/>
    <property type="evidence" value="ECO:0007669"/>
    <property type="project" value="UniProtKB-KW"/>
</dbReference>
<evidence type="ECO:0000256" key="10">
    <source>
        <dbReference type="ARBA" id="ARBA00022984"/>
    </source>
</evidence>
<dbReference type="GO" id="GO:0008658">
    <property type="term" value="F:penicillin binding"/>
    <property type="evidence" value="ECO:0007669"/>
    <property type="project" value="InterPro"/>
</dbReference>
<dbReference type="GO" id="GO:0009002">
    <property type="term" value="F:serine-type D-Ala-D-Ala carboxypeptidase activity"/>
    <property type="evidence" value="ECO:0007669"/>
    <property type="project" value="UniProtKB-UniRule"/>
</dbReference>
<comment type="pathway">
    <text evidence="16">Cell wall biogenesis; peptidoglycan biosynthesis.</text>
</comment>
<evidence type="ECO:0000259" key="18">
    <source>
        <dbReference type="Pfam" id="PF00905"/>
    </source>
</evidence>
<evidence type="ECO:0000256" key="12">
    <source>
        <dbReference type="ARBA" id="ARBA00023136"/>
    </source>
</evidence>
<dbReference type="GO" id="GO:0071555">
    <property type="term" value="P:cell wall organization"/>
    <property type="evidence" value="ECO:0007669"/>
    <property type="project" value="UniProtKB-KW"/>
</dbReference>
<comment type="subcellular location">
    <subcellularLocation>
        <location evidence="16">Cell inner membrane</location>
        <topology evidence="16">Single-pass membrane protein</topology>
    </subcellularLocation>
    <subcellularLocation>
        <location evidence="1">Membrane</location>
    </subcellularLocation>
</comment>
<dbReference type="InterPro" id="IPR036138">
    <property type="entry name" value="PBP_dimer_sf"/>
</dbReference>
<dbReference type="InterPro" id="IPR005311">
    <property type="entry name" value="PBP_dimer"/>
</dbReference>
<dbReference type="GO" id="GO:0000917">
    <property type="term" value="P:division septum assembly"/>
    <property type="evidence" value="ECO:0007669"/>
    <property type="project" value="UniProtKB-KW"/>
</dbReference>
<dbReference type="GO" id="GO:0008360">
    <property type="term" value="P:regulation of cell shape"/>
    <property type="evidence" value="ECO:0007669"/>
    <property type="project" value="UniProtKB-KW"/>
</dbReference>
<dbReference type="GO" id="GO:0008955">
    <property type="term" value="F:peptidoglycan glycosyltransferase activity"/>
    <property type="evidence" value="ECO:0007669"/>
    <property type="project" value="InterPro"/>
</dbReference>